<dbReference type="OrthoDB" id="1630758at2759"/>
<dbReference type="InterPro" id="IPR001841">
    <property type="entry name" value="Znf_RING"/>
</dbReference>
<protein>
    <recommendedName>
        <fullName evidence="6">TRAF-type domain-containing protein</fullName>
    </recommendedName>
</protein>
<evidence type="ECO:0000259" key="6">
    <source>
        <dbReference type="PROSITE" id="PS50145"/>
    </source>
</evidence>
<dbReference type="GO" id="GO:0008270">
    <property type="term" value="F:zinc ion binding"/>
    <property type="evidence" value="ECO:0007669"/>
    <property type="project" value="UniProtKB-KW"/>
</dbReference>
<dbReference type="SUPFAM" id="SSF57850">
    <property type="entry name" value="RING/U-box"/>
    <property type="match status" value="1"/>
</dbReference>
<evidence type="ECO:0000256" key="1">
    <source>
        <dbReference type="ARBA" id="ARBA00022723"/>
    </source>
</evidence>
<dbReference type="PROSITE" id="PS00518">
    <property type="entry name" value="ZF_RING_1"/>
    <property type="match status" value="1"/>
</dbReference>
<name>A0A9P5XNC8_9AGAR</name>
<dbReference type="Gene3D" id="3.30.40.10">
    <property type="entry name" value="Zinc/RING finger domain, C3HC4 (zinc finger)"/>
    <property type="match status" value="1"/>
</dbReference>
<dbReference type="EMBL" id="MU151068">
    <property type="protein sequence ID" value="KAF9452720.1"/>
    <property type="molecule type" value="Genomic_DNA"/>
</dbReference>
<evidence type="ECO:0000256" key="5">
    <source>
        <dbReference type="SAM" id="MobiDB-lite"/>
    </source>
</evidence>
<feature type="region of interest" description="Disordered" evidence="5">
    <location>
        <begin position="132"/>
        <end position="156"/>
    </location>
</feature>
<dbReference type="Proteomes" id="UP000807342">
    <property type="component" value="Unassembled WGS sequence"/>
</dbReference>
<dbReference type="AlphaFoldDB" id="A0A9P5XNC8"/>
<gene>
    <name evidence="7" type="ORF">P691DRAFT_660204</name>
</gene>
<evidence type="ECO:0000256" key="4">
    <source>
        <dbReference type="PROSITE-ProRule" id="PRU00207"/>
    </source>
</evidence>
<feature type="compositionally biased region" description="Low complexity" evidence="5">
    <location>
        <begin position="249"/>
        <end position="261"/>
    </location>
</feature>
<dbReference type="PANTHER" id="PTHR10131:SF94">
    <property type="entry name" value="TNF RECEPTOR-ASSOCIATED FACTOR 4"/>
    <property type="match status" value="1"/>
</dbReference>
<dbReference type="PANTHER" id="PTHR10131">
    <property type="entry name" value="TNF RECEPTOR ASSOCIATED FACTOR"/>
    <property type="match status" value="1"/>
</dbReference>
<evidence type="ECO:0000313" key="7">
    <source>
        <dbReference type="EMBL" id="KAF9452720.1"/>
    </source>
</evidence>
<sequence>MSLYTYVDTPNTNLARTLFYRTPFTEPTTTLTCTHTFCRECILRALTHAPLCPVDRSPLTEADLAPADPIVRSLVEELEVGCVHHASGCEHTCQRQSLAAHLRDDCLYSQVECEEMGCGIVIVRAELGVHQRESHGMSGSKDAERQTNPEKTEEGQQRTIELLMEQNMLLRHRVEIMESAMQVMKKEMGAMRSALGPWFRMPNSSSAGSPGHSQRPRVRAQTEEVVISPMGVANDDGRFLDNDHETNGASATTSSATGGPTTITIAPTSVGSLSLPGDSGDGRADPLAGYFPTLGEFGMSVAQQQMHYGGYVQQQQQAVNTLGGVGGGPGGLQINPQAVTGVAPLDLGTNLVGTLEGLRESVVGVAAGIDSLGRRSEIALANETLRLGEEVVSLRGAVHGLRMQIHAMMMDRNAQVTDGVGVGSSWMGLGFNPPSMNSPPSRMYSYGGPPNITKL</sequence>
<dbReference type="Pfam" id="PF13923">
    <property type="entry name" value="zf-C3HC4_2"/>
    <property type="match status" value="1"/>
</dbReference>
<proteinExistence type="predicted"/>
<keyword evidence="3 4" id="KW-0862">Zinc</keyword>
<dbReference type="InterPro" id="IPR013083">
    <property type="entry name" value="Znf_RING/FYVE/PHD"/>
</dbReference>
<accession>A0A9P5XNC8</accession>
<dbReference type="InterPro" id="IPR001293">
    <property type="entry name" value="Znf_TRAF"/>
</dbReference>
<dbReference type="InterPro" id="IPR017907">
    <property type="entry name" value="Znf_RING_CS"/>
</dbReference>
<evidence type="ECO:0000313" key="8">
    <source>
        <dbReference type="Proteomes" id="UP000807342"/>
    </source>
</evidence>
<evidence type="ECO:0000256" key="2">
    <source>
        <dbReference type="ARBA" id="ARBA00022771"/>
    </source>
</evidence>
<reference evidence="7" key="1">
    <citation type="submission" date="2020-11" db="EMBL/GenBank/DDBJ databases">
        <authorList>
            <consortium name="DOE Joint Genome Institute"/>
            <person name="Ahrendt S."/>
            <person name="Riley R."/>
            <person name="Andreopoulos W."/>
            <person name="Labutti K."/>
            <person name="Pangilinan J."/>
            <person name="Ruiz-Duenas F.J."/>
            <person name="Barrasa J.M."/>
            <person name="Sanchez-Garcia M."/>
            <person name="Camarero S."/>
            <person name="Miyauchi S."/>
            <person name="Serrano A."/>
            <person name="Linde D."/>
            <person name="Babiker R."/>
            <person name="Drula E."/>
            <person name="Ayuso-Fernandez I."/>
            <person name="Pacheco R."/>
            <person name="Padilla G."/>
            <person name="Ferreira P."/>
            <person name="Barriuso J."/>
            <person name="Kellner H."/>
            <person name="Castanera R."/>
            <person name="Alfaro M."/>
            <person name="Ramirez L."/>
            <person name="Pisabarro A.G."/>
            <person name="Kuo A."/>
            <person name="Tritt A."/>
            <person name="Lipzen A."/>
            <person name="He G."/>
            <person name="Yan M."/>
            <person name="Ng V."/>
            <person name="Cullen D."/>
            <person name="Martin F."/>
            <person name="Rosso M.-N."/>
            <person name="Henrissat B."/>
            <person name="Hibbett D."/>
            <person name="Martinez A.T."/>
            <person name="Grigoriev I.V."/>
        </authorList>
    </citation>
    <scope>NUCLEOTIDE SEQUENCE</scope>
    <source>
        <strain evidence="7">MF-IS2</strain>
    </source>
</reference>
<feature type="region of interest" description="Disordered" evidence="5">
    <location>
        <begin position="241"/>
        <end position="261"/>
    </location>
</feature>
<dbReference type="SUPFAM" id="SSF49599">
    <property type="entry name" value="TRAF domain-like"/>
    <property type="match status" value="1"/>
</dbReference>
<feature type="domain" description="TRAF-type" evidence="6">
    <location>
        <begin position="78"/>
        <end position="118"/>
    </location>
</feature>
<evidence type="ECO:0000256" key="3">
    <source>
        <dbReference type="ARBA" id="ARBA00022833"/>
    </source>
</evidence>
<keyword evidence="2 4" id="KW-0863">Zinc-finger</keyword>
<organism evidence="7 8">
    <name type="scientific">Macrolepiota fuliginosa MF-IS2</name>
    <dbReference type="NCBI Taxonomy" id="1400762"/>
    <lineage>
        <taxon>Eukaryota</taxon>
        <taxon>Fungi</taxon>
        <taxon>Dikarya</taxon>
        <taxon>Basidiomycota</taxon>
        <taxon>Agaricomycotina</taxon>
        <taxon>Agaricomycetes</taxon>
        <taxon>Agaricomycetidae</taxon>
        <taxon>Agaricales</taxon>
        <taxon>Agaricineae</taxon>
        <taxon>Agaricaceae</taxon>
        <taxon>Macrolepiota</taxon>
    </lineage>
</organism>
<comment type="caution">
    <text evidence="7">The sequence shown here is derived from an EMBL/GenBank/DDBJ whole genome shotgun (WGS) entry which is preliminary data.</text>
</comment>
<feature type="zinc finger region" description="TRAF-type" evidence="4">
    <location>
        <begin position="78"/>
        <end position="118"/>
    </location>
</feature>
<keyword evidence="1 4" id="KW-0479">Metal-binding</keyword>
<dbReference type="PROSITE" id="PS50145">
    <property type="entry name" value="ZF_TRAF"/>
    <property type="match status" value="1"/>
</dbReference>
<keyword evidence="8" id="KW-1185">Reference proteome</keyword>